<dbReference type="AlphaFoldDB" id="A0A6J5UAD8"/>
<keyword evidence="1" id="KW-0694">RNA-binding</keyword>
<dbReference type="GO" id="GO:0006397">
    <property type="term" value="P:mRNA processing"/>
    <property type="evidence" value="ECO:0007669"/>
    <property type="project" value="InterPro"/>
</dbReference>
<evidence type="ECO:0000313" key="4">
    <source>
        <dbReference type="Proteomes" id="UP000507222"/>
    </source>
</evidence>
<dbReference type="FunFam" id="3.30.70.330:FF:001129">
    <property type="entry name" value="RNA-binding protein 39"/>
    <property type="match status" value="1"/>
</dbReference>
<feature type="domain" description="RRM" evidence="2">
    <location>
        <begin position="10"/>
        <end position="62"/>
    </location>
</feature>
<proteinExistence type="predicted"/>
<dbReference type="Proteomes" id="UP000507222">
    <property type="component" value="Unassembled WGS sequence"/>
</dbReference>
<dbReference type="GO" id="GO:0003723">
    <property type="term" value="F:RNA binding"/>
    <property type="evidence" value="ECO:0007669"/>
    <property type="project" value="UniProtKB-UniRule"/>
</dbReference>
<dbReference type="PANTHER" id="PTHR48036">
    <property type="entry name" value="SPLICING FACTOR (PAD-1), PUTATIVE (AFU_ORTHOLOGUE AFUA_1G15810)-RELATED"/>
    <property type="match status" value="1"/>
</dbReference>
<evidence type="ECO:0000259" key="2">
    <source>
        <dbReference type="PROSITE" id="PS50102"/>
    </source>
</evidence>
<evidence type="ECO:0000256" key="1">
    <source>
        <dbReference type="PROSITE-ProRule" id="PRU00176"/>
    </source>
</evidence>
<protein>
    <recommendedName>
        <fullName evidence="2">RRM domain-containing protein</fullName>
    </recommendedName>
</protein>
<dbReference type="InterPro" id="IPR012677">
    <property type="entry name" value="Nucleotide-bd_a/b_plait_sf"/>
</dbReference>
<dbReference type="Pfam" id="PF00076">
    <property type="entry name" value="RRM_1"/>
    <property type="match status" value="2"/>
</dbReference>
<dbReference type="InterPro" id="IPR035979">
    <property type="entry name" value="RBD_domain_sf"/>
</dbReference>
<dbReference type="InterPro" id="IPR006509">
    <property type="entry name" value="RBM39_SF"/>
</dbReference>
<dbReference type="GO" id="GO:0005634">
    <property type="term" value="C:nucleus"/>
    <property type="evidence" value="ECO:0007669"/>
    <property type="project" value="InterPro"/>
</dbReference>
<dbReference type="SMART" id="SM00360">
    <property type="entry name" value="RRM"/>
    <property type="match status" value="1"/>
</dbReference>
<organism evidence="3 4">
    <name type="scientific">Prunus armeniaca</name>
    <name type="common">Apricot</name>
    <name type="synonym">Armeniaca vulgaris</name>
    <dbReference type="NCBI Taxonomy" id="36596"/>
    <lineage>
        <taxon>Eukaryota</taxon>
        <taxon>Viridiplantae</taxon>
        <taxon>Streptophyta</taxon>
        <taxon>Embryophyta</taxon>
        <taxon>Tracheophyta</taxon>
        <taxon>Spermatophyta</taxon>
        <taxon>Magnoliopsida</taxon>
        <taxon>eudicotyledons</taxon>
        <taxon>Gunneridae</taxon>
        <taxon>Pentapetalae</taxon>
        <taxon>rosids</taxon>
        <taxon>fabids</taxon>
        <taxon>Rosales</taxon>
        <taxon>Rosaceae</taxon>
        <taxon>Amygdaloideae</taxon>
        <taxon>Amygdaleae</taxon>
        <taxon>Prunus</taxon>
    </lineage>
</organism>
<sequence length="170" mass="18396">MIERKAYNLPVRDVRLIMDRNSRRSKGVGYIEFYDAMSVPMAIALSGQPLLGQPVMVKPSEAEKNLVQSTSVVSGPGGMIGPYSGGARRLYVGNLHTNIKEDDLRQVFGAFGPVELVQLPVDETNNCKGFGFVQVSAVTDQAGMQDLGANAGDFDDDEGGGLFQHIPSRY</sequence>
<name>A0A6J5UAD8_PRUAR</name>
<gene>
    <name evidence="3" type="ORF">CURHAP_LOCUS19245</name>
</gene>
<dbReference type="SUPFAM" id="SSF54928">
    <property type="entry name" value="RNA-binding domain, RBD"/>
    <property type="match status" value="1"/>
</dbReference>
<dbReference type="InterPro" id="IPR000504">
    <property type="entry name" value="RRM_dom"/>
</dbReference>
<accession>A0A6J5UAD8</accession>
<evidence type="ECO:0000313" key="3">
    <source>
        <dbReference type="EMBL" id="CAB4272557.1"/>
    </source>
</evidence>
<dbReference type="PROSITE" id="PS50102">
    <property type="entry name" value="RRM"/>
    <property type="match status" value="2"/>
</dbReference>
<dbReference type="EMBL" id="CAEKDK010000003">
    <property type="protein sequence ID" value="CAB4272557.1"/>
    <property type="molecule type" value="Genomic_DNA"/>
</dbReference>
<reference evidence="3 4" key="1">
    <citation type="submission" date="2020-05" db="EMBL/GenBank/DDBJ databases">
        <authorList>
            <person name="Campoy J."/>
            <person name="Schneeberger K."/>
            <person name="Spophaly S."/>
        </authorList>
    </citation>
    <scope>NUCLEOTIDE SEQUENCE [LARGE SCALE GENOMIC DNA]</scope>
    <source>
        <strain evidence="3">PruArmRojPasFocal</strain>
    </source>
</reference>
<dbReference type="Gene3D" id="3.30.70.330">
    <property type="match status" value="2"/>
</dbReference>
<feature type="domain" description="RRM" evidence="2">
    <location>
        <begin position="88"/>
        <end position="136"/>
    </location>
</feature>